<organism>
    <name type="scientific">Pediculus humanus subsp. corporis</name>
    <name type="common">Body louse</name>
    <dbReference type="NCBI Taxonomy" id="121224"/>
    <lineage>
        <taxon>Eukaryota</taxon>
        <taxon>Metazoa</taxon>
        <taxon>Ecdysozoa</taxon>
        <taxon>Arthropoda</taxon>
        <taxon>Hexapoda</taxon>
        <taxon>Insecta</taxon>
        <taxon>Pterygota</taxon>
        <taxon>Neoptera</taxon>
        <taxon>Paraneoptera</taxon>
        <taxon>Psocodea</taxon>
        <taxon>Troctomorpha</taxon>
        <taxon>Phthiraptera</taxon>
        <taxon>Anoplura</taxon>
        <taxon>Pediculidae</taxon>
        <taxon>Pediculus</taxon>
    </lineage>
</organism>
<name>E0VWT3_PEDHC</name>
<reference evidence="3" key="1">
    <citation type="submission" date="2007-04" db="EMBL/GenBank/DDBJ databases">
        <title>Annotation of Pediculus humanus corporis strain USDA.</title>
        <authorList>
            <person name="Kirkness E."/>
            <person name="Hannick L."/>
            <person name="Hass B."/>
            <person name="Bruggner R."/>
            <person name="Lawson D."/>
            <person name="Bidwell S."/>
            <person name="Joardar V."/>
            <person name="Caler E."/>
            <person name="Walenz B."/>
            <person name="Inman J."/>
            <person name="Schobel S."/>
            <person name="Galinsky K."/>
            <person name="Amedeo P."/>
            <person name="Strausberg R."/>
        </authorList>
    </citation>
    <scope>NUCLEOTIDE SEQUENCE</scope>
    <source>
        <strain evidence="3">USDA</strain>
    </source>
</reference>
<dbReference type="PANTHER" id="PTHR31697">
    <property type="entry name" value="INTEGRATOR COMPLEX SUBUNIT 5"/>
    <property type="match status" value="1"/>
</dbReference>
<dbReference type="InterPro" id="IPR029444">
    <property type="entry name" value="INTS5_C"/>
</dbReference>
<dbReference type="InterPro" id="IPR029445">
    <property type="entry name" value="INTS5_N"/>
</dbReference>
<proteinExistence type="predicted"/>
<dbReference type="GO" id="GO:0032039">
    <property type="term" value="C:integrator complex"/>
    <property type="evidence" value="ECO:0007669"/>
    <property type="project" value="InterPro"/>
</dbReference>
<keyword evidence="5" id="KW-1185">Reference proteome</keyword>
<dbReference type="InterPro" id="IPR016024">
    <property type="entry name" value="ARM-type_fold"/>
</dbReference>
<evidence type="ECO:0000259" key="2">
    <source>
        <dbReference type="Pfam" id="PF14838"/>
    </source>
</evidence>
<dbReference type="PANTHER" id="PTHR31697:SF2">
    <property type="entry name" value="INTEGRATOR COMPLEX SUBUNIT 5"/>
    <property type="match status" value="1"/>
</dbReference>
<evidence type="ECO:0008006" key="6">
    <source>
        <dbReference type="Google" id="ProtNLM"/>
    </source>
</evidence>
<protein>
    <recommendedName>
        <fullName evidence="6">Integrator complex subunit 5 C-terminal domain-containing protein</fullName>
    </recommendedName>
</protein>
<dbReference type="HOGENOM" id="CLU_013732_0_0_1"/>
<dbReference type="GO" id="GO:0034472">
    <property type="term" value="P:snRNA 3'-end processing"/>
    <property type="evidence" value="ECO:0007669"/>
    <property type="project" value="TreeGrafter"/>
</dbReference>
<dbReference type="Proteomes" id="UP000009046">
    <property type="component" value="Unassembled WGS sequence"/>
</dbReference>
<dbReference type="eggNOG" id="ENOG502QPVK">
    <property type="taxonomic scope" value="Eukaryota"/>
</dbReference>
<dbReference type="GeneID" id="8235760"/>
<evidence type="ECO:0000313" key="4">
    <source>
        <dbReference type="EnsemblMetazoa" id="PHUM490970-PA"/>
    </source>
</evidence>
<dbReference type="OrthoDB" id="69088at2759"/>
<feature type="domain" description="Integrator complex subunit 5 C-terminal" evidence="2">
    <location>
        <begin position="227"/>
        <end position="913"/>
    </location>
</feature>
<gene>
    <name evidence="4" type="primary">8235760</name>
    <name evidence="3" type="ORF">Phum_PHUM490970</name>
</gene>
<dbReference type="VEuPathDB" id="VectorBase:PHUM490970"/>
<dbReference type="InParanoid" id="E0VWT3"/>
<reference evidence="4" key="3">
    <citation type="submission" date="2020-05" db="UniProtKB">
        <authorList>
            <consortium name="EnsemblMetazoa"/>
        </authorList>
    </citation>
    <scope>IDENTIFICATION</scope>
    <source>
        <strain evidence="4">USDA</strain>
    </source>
</reference>
<dbReference type="OMA" id="KDFCVHS"/>
<sequence length="924" mass="103041">MGIEDTQASNILNELNAFIAGTTRSSKFNELELTKTALNLLKTLPASRDAVLEFFCSVFDTAVKKYVACIEADKLSACQSFSNQQEDAVISEIHSVLCNFVTSSPEAWAPIISAWSLKVLGQVSSHYSQLPSSVGLNEALHWWMSCRAARTLVDITTQCLSCLIDSDTETCINALLDTSVAHSPHFDWVVAHVGSSFPKTVITRVLSCGLKDFCAKGNIQSSSKSAKLNSVVGILGHLASSHFTDIRKALLELFEWIFDDSNADLQYRSAVIPFLLQIASKSQTLLKALSTDVLHTLDMKMLSNLAEFAPHWNAYFKNDTEKLEDLIIHLALGCEKGGAKIISLLLDGTSYHDANIAEQSNILLELLLEDIDVQLRSYKSTTIPFLESIKAEIIQVQHLLLSDNPLKQQTACRLFKLMGSVNPSVIVDLSCYLLVHGTNGAHRAALLDLVQSNYSCSLWENKNILALALEESLRLISGEFTEINHQHTNIDPHLLWQNISELIKFEKSRNLEDTLSHRVVCNAVAQNLSPLTDLLSSCYNPETLNAITYVIDLLPLSSLSTLSLQPMLRLSKNCVKYFFMCLNEKDRWKKCLNCHVACSLLGKLCSRSSSARALAIRELLECSLFLSASCLFGANKKKNFVDSKQGYLLMEQNYQLGTTTILAQRQSSVFGNGVTRHGKKEKVVVARLDEDIVKENTVYLIKAIRACCTDTTKTNSDSGNNLSLDAVIQVSLLMVELISPDVMYNGLPWPEEEFCKVTIERDVHIRKIFDELPLAWKLLDFIARNQPALCYCSVLLRALMATLKSQWSSTSTSDSKIVLAATVRLLEIMSLGQLLPPPLSSLQVAIPHLTAPEVVVLLQDCVWSYMRDNVPSPALFTRDSRTGFMWRDPNFEKPSSQYTETFRLILQNNIKSFGELYSKLFINF</sequence>
<feature type="domain" description="Integrator complex subunit 5 N-terminal" evidence="1">
    <location>
        <begin position="10"/>
        <end position="215"/>
    </location>
</feature>
<dbReference type="KEGG" id="phu:Phum_PHUM490970"/>
<dbReference type="STRING" id="121224.E0VWT3"/>
<evidence type="ECO:0000313" key="5">
    <source>
        <dbReference type="Proteomes" id="UP000009046"/>
    </source>
</evidence>
<dbReference type="Pfam" id="PF14837">
    <property type="entry name" value="INTS5_N"/>
    <property type="match status" value="1"/>
</dbReference>
<dbReference type="Pfam" id="PF14838">
    <property type="entry name" value="INTS5_C"/>
    <property type="match status" value="1"/>
</dbReference>
<dbReference type="SUPFAM" id="SSF48371">
    <property type="entry name" value="ARM repeat"/>
    <property type="match status" value="1"/>
</dbReference>
<dbReference type="EMBL" id="DS235824">
    <property type="protein sequence ID" value="EEB17839.1"/>
    <property type="molecule type" value="Genomic_DNA"/>
</dbReference>
<dbReference type="FunCoup" id="E0VWT3">
    <property type="interactions" value="2013"/>
</dbReference>
<dbReference type="RefSeq" id="XP_002430577.1">
    <property type="nucleotide sequence ID" value="XM_002430532.1"/>
</dbReference>
<dbReference type="InterPro" id="IPR040316">
    <property type="entry name" value="INTS5"/>
</dbReference>
<evidence type="ECO:0000313" key="3">
    <source>
        <dbReference type="EMBL" id="EEB17839.1"/>
    </source>
</evidence>
<reference evidence="3" key="2">
    <citation type="submission" date="2007-04" db="EMBL/GenBank/DDBJ databases">
        <title>The genome of the human body louse.</title>
        <authorList>
            <consortium name="The Human Body Louse Genome Consortium"/>
            <person name="Kirkness E."/>
            <person name="Walenz B."/>
            <person name="Hass B."/>
            <person name="Bruggner R."/>
            <person name="Strausberg R."/>
        </authorList>
    </citation>
    <scope>NUCLEOTIDE SEQUENCE</scope>
    <source>
        <strain evidence="3">USDA</strain>
    </source>
</reference>
<dbReference type="AlphaFoldDB" id="E0VWT3"/>
<dbReference type="EnsemblMetazoa" id="PHUM490970-RA">
    <property type="protein sequence ID" value="PHUM490970-PA"/>
    <property type="gene ID" value="PHUM490970"/>
</dbReference>
<accession>E0VWT3</accession>
<dbReference type="CTD" id="8235760"/>
<dbReference type="EMBL" id="AAZO01005939">
    <property type="status" value="NOT_ANNOTATED_CDS"/>
    <property type="molecule type" value="Genomic_DNA"/>
</dbReference>
<evidence type="ECO:0000259" key="1">
    <source>
        <dbReference type="Pfam" id="PF14837"/>
    </source>
</evidence>